<dbReference type="EMBL" id="JACHMX010000001">
    <property type="protein sequence ID" value="MBB5854791.1"/>
    <property type="molecule type" value="Genomic_DNA"/>
</dbReference>
<comment type="caution">
    <text evidence="2">The sequence shown here is derived from an EMBL/GenBank/DDBJ whole genome shotgun (WGS) entry which is preliminary data.</text>
</comment>
<name>A0A841B7A1_9PSEU</name>
<evidence type="ECO:0000313" key="2">
    <source>
        <dbReference type="EMBL" id="MBB5854791.1"/>
    </source>
</evidence>
<dbReference type="Proteomes" id="UP000580861">
    <property type="component" value="Unassembled WGS sequence"/>
</dbReference>
<reference evidence="2 3" key="1">
    <citation type="submission" date="2020-08" db="EMBL/GenBank/DDBJ databases">
        <title>Sequencing the genomes of 1000 actinobacteria strains.</title>
        <authorList>
            <person name="Klenk H.-P."/>
        </authorList>
    </citation>
    <scope>NUCLEOTIDE SEQUENCE [LARGE SCALE GENOMIC DNA]</scope>
    <source>
        <strain evidence="2 3">DSM 45272</strain>
    </source>
</reference>
<feature type="region of interest" description="Disordered" evidence="1">
    <location>
        <begin position="121"/>
        <end position="195"/>
    </location>
</feature>
<dbReference type="SUPFAM" id="SSF82607">
    <property type="entry name" value="YbaB-like"/>
    <property type="match status" value="1"/>
</dbReference>
<accession>A0A841B7A1</accession>
<sequence length="195" mass="21177">MSAEFEQLVAEFEKFQSKIKKAETQFAKVGEMQAELAELESVAASPDRSVTVVAGPGGSVKDIRLSPEALRQQPQQLAAAILSTLHTAVADAARKQAGIVDEQFGSTFHLNVEEQVLEAQAEALGTTADDLRSQMSEEPPPETARPARRPRNEDDFSEETVLRRSDEATPGQPSAGGNSAGDQFLKNLFDEEDHR</sequence>
<protein>
    <submittedName>
        <fullName evidence="2">DNA-binding protein YbaB</fullName>
    </submittedName>
</protein>
<feature type="compositionally biased region" description="Polar residues" evidence="1">
    <location>
        <begin position="171"/>
        <end position="181"/>
    </location>
</feature>
<proteinExistence type="predicted"/>
<dbReference type="InterPro" id="IPR036894">
    <property type="entry name" value="YbaB-like_sf"/>
</dbReference>
<evidence type="ECO:0000313" key="3">
    <source>
        <dbReference type="Proteomes" id="UP000580861"/>
    </source>
</evidence>
<dbReference type="RefSeq" id="WP_184899045.1">
    <property type="nucleotide sequence ID" value="NZ_JACHMX010000001.1"/>
</dbReference>
<dbReference type="GO" id="GO:0003677">
    <property type="term" value="F:DNA binding"/>
    <property type="evidence" value="ECO:0007669"/>
    <property type="project" value="UniProtKB-KW"/>
</dbReference>
<keyword evidence="3" id="KW-1185">Reference proteome</keyword>
<gene>
    <name evidence="2" type="ORF">HDA45_004878</name>
</gene>
<keyword evidence="2" id="KW-0238">DNA-binding</keyword>
<feature type="compositionally biased region" description="Basic and acidic residues" evidence="1">
    <location>
        <begin position="150"/>
        <end position="167"/>
    </location>
</feature>
<dbReference type="Pfam" id="PF02575">
    <property type="entry name" value="YbaB_DNA_bd"/>
    <property type="match status" value="1"/>
</dbReference>
<organism evidence="2 3">
    <name type="scientific">Amycolatopsis umgeniensis</name>
    <dbReference type="NCBI Taxonomy" id="336628"/>
    <lineage>
        <taxon>Bacteria</taxon>
        <taxon>Bacillati</taxon>
        <taxon>Actinomycetota</taxon>
        <taxon>Actinomycetes</taxon>
        <taxon>Pseudonocardiales</taxon>
        <taxon>Pseudonocardiaceae</taxon>
        <taxon>Amycolatopsis</taxon>
    </lineage>
</organism>
<dbReference type="AlphaFoldDB" id="A0A841B7A1"/>
<dbReference type="InterPro" id="IPR004401">
    <property type="entry name" value="YbaB/EbfC"/>
</dbReference>
<evidence type="ECO:0000256" key="1">
    <source>
        <dbReference type="SAM" id="MobiDB-lite"/>
    </source>
</evidence>
<dbReference type="Gene3D" id="3.30.1310.10">
    <property type="entry name" value="Nucleoid-associated protein YbaB-like domain"/>
    <property type="match status" value="1"/>
</dbReference>